<dbReference type="PANTHER" id="PTHR42071">
    <property type="entry name" value="PROTOGLOBIN DOMAIN-CONTAINING PROTEIN"/>
    <property type="match status" value="1"/>
</dbReference>
<sequence>MQHVDPSSLSDLSSRISYLSSFLELGAADSEILQAAKPLIAPIIPAVLDAAYSKLLSFDITAKAFVPRNTDYKGETPKDPSELGLKHPQIAYRKEFLTNYLAKLVTTSDLSPTSPFWKYLDNVGLMHTGKPGFKHREKKPELRVEYIHIGALLGYVLNVVIGAAMSLDIDIEVKSKVIIALNKVLWIQNDLFARHYIDADKLNGA</sequence>
<dbReference type="GO" id="GO:0019825">
    <property type="term" value="F:oxygen binding"/>
    <property type="evidence" value="ECO:0007669"/>
    <property type="project" value="InterPro"/>
</dbReference>
<dbReference type="PANTHER" id="PTHR42071:SF1">
    <property type="entry name" value="GLOBIN-SENSOR DOMAIN-CONTAINING PROTEIN"/>
    <property type="match status" value="1"/>
</dbReference>
<reference evidence="3" key="2">
    <citation type="submission" date="2015-01" db="EMBL/GenBank/DDBJ databases">
        <title>Evolutionary Origins and Diversification of the Mycorrhizal Mutualists.</title>
        <authorList>
            <consortium name="DOE Joint Genome Institute"/>
            <consortium name="Mycorrhizal Genomics Consortium"/>
            <person name="Kohler A."/>
            <person name="Kuo A."/>
            <person name="Nagy L.G."/>
            <person name="Floudas D."/>
            <person name="Copeland A."/>
            <person name="Barry K.W."/>
            <person name="Cichocki N."/>
            <person name="Veneault-Fourrey C."/>
            <person name="LaButti K."/>
            <person name="Lindquist E.A."/>
            <person name="Lipzen A."/>
            <person name="Lundell T."/>
            <person name="Morin E."/>
            <person name="Murat C."/>
            <person name="Riley R."/>
            <person name="Ohm R."/>
            <person name="Sun H."/>
            <person name="Tunlid A."/>
            <person name="Henrissat B."/>
            <person name="Grigoriev I.V."/>
            <person name="Hibbett D.S."/>
            <person name="Martin F."/>
        </authorList>
    </citation>
    <scope>NUCLEOTIDE SEQUENCE [LARGE SCALE GENOMIC DNA]</scope>
    <source>
        <strain evidence="3">Zn</strain>
    </source>
</reference>
<dbReference type="OrthoDB" id="10027058at2759"/>
<dbReference type="InParanoid" id="A0A0C3C2Z6"/>
<gene>
    <name evidence="2" type="ORF">OIDMADRAFT_106940</name>
</gene>
<name>A0A0C3C2Z6_OIDMZ</name>
<evidence type="ECO:0000259" key="1">
    <source>
        <dbReference type="Pfam" id="PF11563"/>
    </source>
</evidence>
<dbReference type="Proteomes" id="UP000054321">
    <property type="component" value="Unassembled WGS sequence"/>
</dbReference>
<protein>
    <recommendedName>
        <fullName evidence="1">Globin-sensor domain-containing protein</fullName>
    </recommendedName>
</protein>
<dbReference type="InterPro" id="IPR012292">
    <property type="entry name" value="Globin/Proto"/>
</dbReference>
<accession>A0A0C3C2Z6</accession>
<organism evidence="2 3">
    <name type="scientific">Oidiodendron maius (strain Zn)</name>
    <dbReference type="NCBI Taxonomy" id="913774"/>
    <lineage>
        <taxon>Eukaryota</taxon>
        <taxon>Fungi</taxon>
        <taxon>Dikarya</taxon>
        <taxon>Ascomycota</taxon>
        <taxon>Pezizomycotina</taxon>
        <taxon>Leotiomycetes</taxon>
        <taxon>Leotiomycetes incertae sedis</taxon>
        <taxon>Myxotrichaceae</taxon>
        <taxon>Oidiodendron</taxon>
    </lineage>
</organism>
<dbReference type="Pfam" id="PF11563">
    <property type="entry name" value="Protoglobin"/>
    <property type="match status" value="1"/>
</dbReference>
<reference evidence="2 3" key="1">
    <citation type="submission" date="2014-04" db="EMBL/GenBank/DDBJ databases">
        <authorList>
            <consortium name="DOE Joint Genome Institute"/>
            <person name="Kuo A."/>
            <person name="Martino E."/>
            <person name="Perotto S."/>
            <person name="Kohler A."/>
            <person name="Nagy L.G."/>
            <person name="Floudas D."/>
            <person name="Copeland A."/>
            <person name="Barry K.W."/>
            <person name="Cichocki N."/>
            <person name="Veneault-Fourrey C."/>
            <person name="LaButti K."/>
            <person name="Lindquist E.A."/>
            <person name="Lipzen A."/>
            <person name="Lundell T."/>
            <person name="Morin E."/>
            <person name="Murat C."/>
            <person name="Sun H."/>
            <person name="Tunlid A."/>
            <person name="Henrissat B."/>
            <person name="Grigoriev I.V."/>
            <person name="Hibbett D.S."/>
            <person name="Martin F."/>
            <person name="Nordberg H.P."/>
            <person name="Cantor M.N."/>
            <person name="Hua S.X."/>
        </authorList>
    </citation>
    <scope>NUCLEOTIDE SEQUENCE [LARGE SCALE GENOMIC DNA]</scope>
    <source>
        <strain evidence="2 3">Zn</strain>
    </source>
</reference>
<proteinExistence type="predicted"/>
<feature type="domain" description="Globin-sensor" evidence="1">
    <location>
        <begin position="13"/>
        <end position="200"/>
    </location>
</feature>
<dbReference type="AlphaFoldDB" id="A0A0C3C2Z6"/>
<evidence type="ECO:0000313" key="3">
    <source>
        <dbReference type="Proteomes" id="UP000054321"/>
    </source>
</evidence>
<dbReference type="InterPro" id="IPR044398">
    <property type="entry name" value="Globin-sensor_dom"/>
</dbReference>
<evidence type="ECO:0000313" key="2">
    <source>
        <dbReference type="EMBL" id="KIM93263.1"/>
    </source>
</evidence>
<dbReference type="GO" id="GO:0020037">
    <property type="term" value="F:heme binding"/>
    <property type="evidence" value="ECO:0007669"/>
    <property type="project" value="InterPro"/>
</dbReference>
<dbReference type="Gene3D" id="1.10.490.10">
    <property type="entry name" value="Globins"/>
    <property type="match status" value="1"/>
</dbReference>
<dbReference type="HOGENOM" id="CLU_063074_1_1_1"/>
<dbReference type="EMBL" id="KN832897">
    <property type="protein sequence ID" value="KIM93263.1"/>
    <property type="molecule type" value="Genomic_DNA"/>
</dbReference>
<keyword evidence="3" id="KW-1185">Reference proteome</keyword>